<comment type="caution">
    <text evidence="2">The sequence shown here is derived from an EMBL/GenBank/DDBJ whole genome shotgun (WGS) entry which is preliminary data.</text>
</comment>
<accession>A0ABR2KL26</accession>
<evidence type="ECO:0000313" key="3">
    <source>
        <dbReference type="Proteomes" id="UP001470230"/>
    </source>
</evidence>
<dbReference type="Gene3D" id="1.10.238.10">
    <property type="entry name" value="EF-hand"/>
    <property type="match status" value="1"/>
</dbReference>
<protein>
    <submittedName>
        <fullName evidence="2">Calmodulin</fullName>
    </submittedName>
</protein>
<dbReference type="InterPro" id="IPR011992">
    <property type="entry name" value="EF-hand-dom_pair"/>
</dbReference>
<reference evidence="2 3" key="1">
    <citation type="submission" date="2024-04" db="EMBL/GenBank/DDBJ databases">
        <title>Tritrichomonas musculus Genome.</title>
        <authorList>
            <person name="Alves-Ferreira E."/>
            <person name="Grigg M."/>
            <person name="Lorenzi H."/>
            <person name="Galac M."/>
        </authorList>
    </citation>
    <scope>NUCLEOTIDE SEQUENCE [LARGE SCALE GENOMIC DNA]</scope>
    <source>
        <strain evidence="2 3">EAF2021</strain>
    </source>
</reference>
<dbReference type="EMBL" id="JAPFFF010000004">
    <property type="protein sequence ID" value="KAK8891814.1"/>
    <property type="molecule type" value="Genomic_DNA"/>
</dbReference>
<evidence type="ECO:0000313" key="2">
    <source>
        <dbReference type="EMBL" id="KAK8891814.1"/>
    </source>
</evidence>
<feature type="region of interest" description="Disordered" evidence="1">
    <location>
        <begin position="1"/>
        <end position="64"/>
    </location>
</feature>
<dbReference type="Proteomes" id="UP001470230">
    <property type="component" value="Unassembled WGS sequence"/>
</dbReference>
<organism evidence="2 3">
    <name type="scientific">Tritrichomonas musculus</name>
    <dbReference type="NCBI Taxonomy" id="1915356"/>
    <lineage>
        <taxon>Eukaryota</taxon>
        <taxon>Metamonada</taxon>
        <taxon>Parabasalia</taxon>
        <taxon>Tritrichomonadida</taxon>
        <taxon>Tritrichomonadidae</taxon>
        <taxon>Tritrichomonas</taxon>
    </lineage>
</organism>
<dbReference type="SUPFAM" id="SSF47473">
    <property type="entry name" value="EF-hand"/>
    <property type="match status" value="1"/>
</dbReference>
<name>A0ABR2KL26_9EUKA</name>
<sequence length="224" mass="25564">MSDEEPINADEPVEADAVEEDNEPAAENNENANGDDEAGGDKAEIDNNEDAESGRSNPFVYQKPIDTRTPVQRVLAAIPRNKDDQRDIAWEDVLLFYQIFGKTIEGEELEHFQKKYNPDKKETILQDKALPALAEFIGKDEFILMLQSESKILDQNHGGYVHHAEDFRMMLKELGEDIGDDLVNDFIREALGKGDDEFDINVYLQFMCQETHWTEEIKKSKVGR</sequence>
<keyword evidence="3" id="KW-1185">Reference proteome</keyword>
<proteinExistence type="predicted"/>
<feature type="compositionally biased region" description="Acidic residues" evidence="1">
    <location>
        <begin position="1"/>
        <end position="24"/>
    </location>
</feature>
<gene>
    <name evidence="2" type="ORF">M9Y10_029035</name>
</gene>
<evidence type="ECO:0000256" key="1">
    <source>
        <dbReference type="SAM" id="MobiDB-lite"/>
    </source>
</evidence>